<evidence type="ECO:0000256" key="1">
    <source>
        <dbReference type="SAM" id="MobiDB-lite"/>
    </source>
</evidence>
<gene>
    <name evidence="2" type="ORF">RhiirA4_417694</name>
</gene>
<feature type="region of interest" description="Disordered" evidence="1">
    <location>
        <begin position="127"/>
        <end position="152"/>
    </location>
</feature>
<comment type="caution">
    <text evidence="2">The sequence shown here is derived from an EMBL/GenBank/DDBJ whole genome shotgun (WGS) entry which is preliminary data.</text>
</comment>
<protein>
    <submittedName>
        <fullName evidence="2">Uncharacterized protein</fullName>
    </submittedName>
</protein>
<feature type="compositionally biased region" description="Basic residues" evidence="1">
    <location>
        <begin position="131"/>
        <end position="145"/>
    </location>
</feature>
<name>A0A2I1G7W2_9GLOM</name>
<reference evidence="2 3" key="1">
    <citation type="submission" date="2015-10" db="EMBL/GenBank/DDBJ databases">
        <title>Genome analyses suggest a sexual origin of heterokaryosis in a supposedly ancient asexual fungus.</title>
        <authorList>
            <person name="Ropars J."/>
            <person name="Sedzielewska K."/>
            <person name="Noel J."/>
            <person name="Charron P."/>
            <person name="Farinelli L."/>
            <person name="Marton T."/>
            <person name="Kruger M."/>
            <person name="Pelin A."/>
            <person name="Brachmann A."/>
            <person name="Corradi N."/>
        </authorList>
    </citation>
    <scope>NUCLEOTIDE SEQUENCE [LARGE SCALE GENOMIC DNA]</scope>
    <source>
        <strain evidence="2 3">A4</strain>
    </source>
</reference>
<accession>A0A2I1G7W2</accession>
<dbReference type="Proteomes" id="UP000234323">
    <property type="component" value="Unassembled WGS sequence"/>
</dbReference>
<dbReference type="AlphaFoldDB" id="A0A2I1G7W2"/>
<organism evidence="2 3">
    <name type="scientific">Rhizophagus irregularis</name>
    <dbReference type="NCBI Taxonomy" id="588596"/>
    <lineage>
        <taxon>Eukaryota</taxon>
        <taxon>Fungi</taxon>
        <taxon>Fungi incertae sedis</taxon>
        <taxon>Mucoromycota</taxon>
        <taxon>Glomeromycotina</taxon>
        <taxon>Glomeromycetes</taxon>
        <taxon>Glomerales</taxon>
        <taxon>Glomeraceae</taxon>
        <taxon>Rhizophagus</taxon>
    </lineage>
</organism>
<evidence type="ECO:0000313" key="3">
    <source>
        <dbReference type="Proteomes" id="UP000234323"/>
    </source>
</evidence>
<evidence type="ECO:0000313" key="2">
    <source>
        <dbReference type="EMBL" id="PKY42714.1"/>
    </source>
</evidence>
<sequence length="277" mass="32654">MEFLKRIFCFPFNKTHSRNKNVIEENNKNEVVNKTNLSNLYDESNINSNNLNFEQYIYNNQEFENEPEIVYHPKSCYISRKFNYSAKLNEMLSQDELSNKIVIIDDKNDGISKELACVEIVIMTGTSPTTSRHHKSEGRDPKKKTSFLQSPSETITIERRKGTTFLSAQSYINLMEFLKRIFYFPFNKTHSRNKNVYDTNHEQYIYDNQPYENEPEIVYHPKSCYISRKFNYSAKLNETLSQDELSNKIVIIDDKNDDHDGISKELDELDELDDCII</sequence>
<proteinExistence type="predicted"/>
<dbReference type="EMBL" id="LLXI01000213">
    <property type="protein sequence ID" value="PKY42714.1"/>
    <property type="molecule type" value="Genomic_DNA"/>
</dbReference>
<keyword evidence="3" id="KW-1185">Reference proteome</keyword>